<protein>
    <recommendedName>
        <fullName evidence="3">Virion structural protein</fullName>
    </recommendedName>
</protein>
<organism evidence="1 2">
    <name type="scientific">Pseudomonas phage vB_PaeM_PS119XW</name>
    <dbReference type="NCBI Taxonomy" id="2601632"/>
    <lineage>
        <taxon>Viruses</taxon>
        <taxon>Duplodnaviria</taxon>
        <taxon>Heunggongvirae</taxon>
        <taxon>Uroviricota</taxon>
        <taxon>Caudoviricetes</taxon>
        <taxon>Chimalliviridae</taxon>
        <taxon>Pawinskivirus</taxon>
        <taxon>Pawinskivirus PS119XW</taxon>
    </lineage>
</organism>
<dbReference type="EMBL" id="MN103543">
    <property type="protein sequence ID" value="QEM41919.1"/>
    <property type="molecule type" value="Genomic_DNA"/>
</dbReference>
<accession>A0A5C1K817</accession>
<dbReference type="InterPro" id="IPR024413">
    <property type="entry name" value="Phage_phiKZ_Orf92_int-head"/>
</dbReference>
<reference evidence="1 2" key="1">
    <citation type="submission" date="2019-06" db="EMBL/GenBank/DDBJ databases">
        <title>A distant relative of Phikzvirus genus phages from a therapeutic phage collection.</title>
        <authorList>
            <person name="Hejnowicz M.S."/>
            <person name="Dabrowski K."/>
            <person name="Gawor J."/>
            <person name="Weber-Dabrowska B."/>
            <person name="Gromadka R."/>
            <person name="Lobocka M.B."/>
        </authorList>
    </citation>
    <scope>NUCLEOTIDE SEQUENCE [LARGE SCALE GENOMIC DNA]</scope>
</reference>
<dbReference type="Pfam" id="PF12699">
    <property type="entry name" value="phiKZ_IP"/>
    <property type="match status" value="1"/>
</dbReference>
<keyword evidence="2" id="KW-1185">Reference proteome</keyword>
<dbReference type="KEGG" id="vg:77936940"/>
<evidence type="ECO:0000313" key="1">
    <source>
        <dbReference type="EMBL" id="QEM41919.1"/>
    </source>
</evidence>
<dbReference type="Proteomes" id="UP000322144">
    <property type="component" value="Segment"/>
</dbReference>
<name>A0A5C1K817_9CAUD</name>
<dbReference type="GeneID" id="77936940"/>
<evidence type="ECO:0008006" key="3">
    <source>
        <dbReference type="Google" id="ProtNLM"/>
    </source>
</evidence>
<proteinExistence type="predicted"/>
<dbReference type="RefSeq" id="YP_010660930.1">
    <property type="nucleotide sequence ID" value="NC_070882.1"/>
</dbReference>
<evidence type="ECO:0000313" key="2">
    <source>
        <dbReference type="Proteomes" id="UP000322144"/>
    </source>
</evidence>
<sequence length="394" mass="43809">MSYLAQWNEVSEDLSKIQRLGSSLERYRDLLAGRDVVTGATADVISVALESIDPDFDIKEGSKITLRAIKEGIIAAAKATRDIVRYIWELLNSFYVKFTGSIRRVRRTQESISRRLGKLGSATTYQKMSVAGVQRLSIDGNFVGLDLNHLNDIKDLTNYILNHYPKSVAKIARNSSRQFLNILDKSKDASSNEVAGEVVEAFANILQRDFTPPPGHAPLQQRELTTAEKGVHRSVVLPGNVAFIYTPPDVISQMLNNSKVANEDVVRRSFTMQFAELQLNVADRSEREIDVPSVRTLSEITQLISSILSLAEKAETGQRDFSTVKVVVDDAIRQIAEAGEEAGKSYNSVLSIIGEISKKLAEPMGFYTHWLAVSLNVYLTFISHCIKHYEAEGV</sequence>